<dbReference type="VEuPathDB" id="PiroplasmaDB:BEWA_013130"/>
<reference evidence="1 2" key="1">
    <citation type="journal article" date="2012" name="BMC Genomics">
        <title>Comparative genomic analysis and phylogenetic position of Theileria equi.</title>
        <authorList>
            <person name="Kappmeyer L.S."/>
            <person name="Thiagarajan M."/>
            <person name="Herndon D.R."/>
            <person name="Ramsay J.D."/>
            <person name="Caler E."/>
            <person name="Djikeng A."/>
            <person name="Gillespie J.J."/>
            <person name="Lau A.O."/>
            <person name="Roalson E.H."/>
            <person name="Silva J.C."/>
            <person name="Silva M.G."/>
            <person name="Suarez C.E."/>
            <person name="Ueti M.W."/>
            <person name="Nene V.M."/>
            <person name="Mealey R.H."/>
            <person name="Knowles D.P."/>
            <person name="Brayton K.A."/>
        </authorList>
    </citation>
    <scope>NUCLEOTIDE SEQUENCE [LARGE SCALE GENOMIC DNA]</scope>
    <source>
        <strain evidence="1 2">WA</strain>
    </source>
</reference>
<protein>
    <submittedName>
        <fullName evidence="1">Uncharacterized protein</fullName>
    </submittedName>
</protein>
<dbReference type="RefSeq" id="XP_004832206.1">
    <property type="nucleotide sequence ID" value="XM_004832149.1"/>
</dbReference>
<evidence type="ECO:0000313" key="2">
    <source>
        <dbReference type="Proteomes" id="UP000031512"/>
    </source>
</evidence>
<name>L1LBW5_THEEQ</name>
<proteinExistence type="predicted"/>
<dbReference type="AlphaFoldDB" id="L1LBW5"/>
<dbReference type="Proteomes" id="UP000031512">
    <property type="component" value="Unassembled WGS sequence"/>
</dbReference>
<keyword evidence="2" id="KW-1185">Reference proteome</keyword>
<organism evidence="1 2">
    <name type="scientific">Theileria equi strain WA</name>
    <dbReference type="NCBI Taxonomy" id="1537102"/>
    <lineage>
        <taxon>Eukaryota</taxon>
        <taxon>Sar</taxon>
        <taxon>Alveolata</taxon>
        <taxon>Apicomplexa</taxon>
        <taxon>Aconoidasida</taxon>
        <taxon>Piroplasmida</taxon>
        <taxon>Theileriidae</taxon>
        <taxon>Theileria</taxon>
    </lineage>
</organism>
<accession>L1LBW5</accession>
<dbReference type="EMBL" id="ACOU01000004">
    <property type="protein sequence ID" value="EKX72754.1"/>
    <property type="molecule type" value="Genomic_DNA"/>
</dbReference>
<comment type="caution">
    <text evidence="1">The sequence shown here is derived from an EMBL/GenBank/DDBJ whole genome shotgun (WGS) entry which is preliminary data.</text>
</comment>
<dbReference type="GeneID" id="15804389"/>
<dbReference type="eggNOG" id="ENOG502QXTN">
    <property type="taxonomic scope" value="Eukaryota"/>
</dbReference>
<sequence length="259" mass="29509">MNTRDIIRLNNSFSLKRNYESGFQRDGGRSVLFNVIKKSRGLLRKDSHVDTGHEENEVLKSIITTQKASLCPLYKILDKDNGTLVIKYLYSLLEDESKIQTFGFISRGDVDLVIKNLAKESFAPESIPKNEEFTPSESTESMESVETKEHARLKGPLISSVKIFNSDSAKFSNHAIVLRGTLESERKDLIMNKKRIKWFLRNCVDGGKQEYTSILNTFMNARPTHSFESTRNISVLLVNPIVLAHDIIISRHFLILDDT</sequence>
<dbReference type="OrthoDB" id="361264at2759"/>
<dbReference type="KEGG" id="beq:BEWA_013130"/>
<evidence type="ECO:0000313" key="1">
    <source>
        <dbReference type="EMBL" id="EKX72754.1"/>
    </source>
</evidence>
<gene>
    <name evidence="1" type="ORF">BEWA_013130</name>
</gene>